<feature type="chain" id="PRO_5025405046" evidence="1">
    <location>
        <begin position="22"/>
        <end position="196"/>
    </location>
</feature>
<dbReference type="AlphaFoldDB" id="A0A6A6PBX6"/>
<protein>
    <submittedName>
        <fullName evidence="2">Uncharacterized protein</fullName>
    </submittedName>
</protein>
<keyword evidence="3" id="KW-1185">Reference proteome</keyword>
<gene>
    <name evidence="2" type="ORF">BDY21DRAFT_418498</name>
</gene>
<feature type="signal peptide" evidence="1">
    <location>
        <begin position="1"/>
        <end position="21"/>
    </location>
</feature>
<keyword evidence="1" id="KW-0732">Signal</keyword>
<evidence type="ECO:0000313" key="2">
    <source>
        <dbReference type="EMBL" id="KAF2461456.1"/>
    </source>
</evidence>
<proteinExistence type="predicted"/>
<accession>A0A6A6PBX6</accession>
<evidence type="ECO:0000256" key="1">
    <source>
        <dbReference type="SAM" id="SignalP"/>
    </source>
</evidence>
<sequence>MPLSCLLILHTDLLLIAFTSSENASISSSPFRSSAFFWTTRTKRLARYSVIAWFDVLFHLALTLILALECVQREKIGRRVEVVGNCIVRELLLPTWGAVNTISPPRYSAVWKLQVLLKKLVWWTAFDTDLLYTASLFPGFSALLRIYPPYVRPMLAIWNGQRSTRYDSGCITSIACLCYGVEVVADDKWESARFSN</sequence>
<reference evidence="2" key="1">
    <citation type="journal article" date="2020" name="Stud. Mycol.">
        <title>101 Dothideomycetes genomes: a test case for predicting lifestyles and emergence of pathogens.</title>
        <authorList>
            <person name="Haridas S."/>
            <person name="Albert R."/>
            <person name="Binder M."/>
            <person name="Bloem J."/>
            <person name="Labutti K."/>
            <person name="Salamov A."/>
            <person name="Andreopoulos B."/>
            <person name="Baker S."/>
            <person name="Barry K."/>
            <person name="Bills G."/>
            <person name="Bluhm B."/>
            <person name="Cannon C."/>
            <person name="Castanera R."/>
            <person name="Culley D."/>
            <person name="Daum C."/>
            <person name="Ezra D."/>
            <person name="Gonzalez J."/>
            <person name="Henrissat B."/>
            <person name="Kuo A."/>
            <person name="Liang C."/>
            <person name="Lipzen A."/>
            <person name="Lutzoni F."/>
            <person name="Magnuson J."/>
            <person name="Mondo S."/>
            <person name="Nolan M."/>
            <person name="Ohm R."/>
            <person name="Pangilinan J."/>
            <person name="Park H.-J."/>
            <person name="Ramirez L."/>
            <person name="Alfaro M."/>
            <person name="Sun H."/>
            <person name="Tritt A."/>
            <person name="Yoshinaga Y."/>
            <person name="Zwiers L.-H."/>
            <person name="Turgeon B."/>
            <person name="Goodwin S."/>
            <person name="Spatafora J."/>
            <person name="Crous P."/>
            <person name="Grigoriev I."/>
        </authorList>
    </citation>
    <scope>NUCLEOTIDE SEQUENCE</scope>
    <source>
        <strain evidence="2">ATCC 16933</strain>
    </source>
</reference>
<evidence type="ECO:0000313" key="3">
    <source>
        <dbReference type="Proteomes" id="UP000799766"/>
    </source>
</evidence>
<name>A0A6A6PBX6_9PEZI</name>
<dbReference type="EMBL" id="MU001671">
    <property type="protein sequence ID" value="KAF2461456.1"/>
    <property type="molecule type" value="Genomic_DNA"/>
</dbReference>
<dbReference type="Proteomes" id="UP000799766">
    <property type="component" value="Unassembled WGS sequence"/>
</dbReference>
<organism evidence="2 3">
    <name type="scientific">Lineolata rhizophorae</name>
    <dbReference type="NCBI Taxonomy" id="578093"/>
    <lineage>
        <taxon>Eukaryota</taxon>
        <taxon>Fungi</taxon>
        <taxon>Dikarya</taxon>
        <taxon>Ascomycota</taxon>
        <taxon>Pezizomycotina</taxon>
        <taxon>Dothideomycetes</taxon>
        <taxon>Dothideomycetes incertae sedis</taxon>
        <taxon>Lineolatales</taxon>
        <taxon>Lineolataceae</taxon>
        <taxon>Lineolata</taxon>
    </lineage>
</organism>